<feature type="region of interest" description="Disordered" evidence="1">
    <location>
        <begin position="67"/>
        <end position="96"/>
    </location>
</feature>
<dbReference type="AlphaFoldDB" id="A0AAP0LHL2"/>
<feature type="compositionally biased region" description="Basic and acidic residues" evidence="1">
    <location>
        <begin position="1"/>
        <end position="10"/>
    </location>
</feature>
<dbReference type="Proteomes" id="UP001420932">
    <property type="component" value="Unassembled WGS sequence"/>
</dbReference>
<comment type="caution">
    <text evidence="2">The sequence shown here is derived from an EMBL/GenBank/DDBJ whole genome shotgun (WGS) entry which is preliminary data.</text>
</comment>
<evidence type="ECO:0000313" key="2">
    <source>
        <dbReference type="EMBL" id="KAK9169725.1"/>
    </source>
</evidence>
<gene>
    <name evidence="2" type="ORF">Syun_001865</name>
</gene>
<proteinExistence type="predicted"/>
<keyword evidence="3" id="KW-1185">Reference proteome</keyword>
<feature type="region of interest" description="Disordered" evidence="1">
    <location>
        <begin position="1"/>
        <end position="54"/>
    </location>
</feature>
<evidence type="ECO:0000313" key="3">
    <source>
        <dbReference type="Proteomes" id="UP001420932"/>
    </source>
</evidence>
<accession>A0AAP0LHL2</accession>
<sequence length="174" mass="19105">MEAAPPERKHPTSSNRKKKMDLNNPQPKRKRAKQANESGVQPGETRMEHGATSSFVWDKDGLTLGAASRDGTEISCTPTHGVGSEDNAVDIEGAYSPSTLSDAEDEMATSFPGGPTTLELLSSFCHHVLLDVWRNKSRGFLKCINHGSRVLVWRTIQLHPEKEWVKKLIASSGL</sequence>
<protein>
    <submittedName>
        <fullName evidence="2">Uncharacterized protein</fullName>
    </submittedName>
</protein>
<dbReference type="EMBL" id="JBBNAF010000001">
    <property type="protein sequence ID" value="KAK9169725.1"/>
    <property type="molecule type" value="Genomic_DNA"/>
</dbReference>
<name>A0AAP0LHL2_9MAGN</name>
<evidence type="ECO:0000256" key="1">
    <source>
        <dbReference type="SAM" id="MobiDB-lite"/>
    </source>
</evidence>
<organism evidence="2 3">
    <name type="scientific">Stephania yunnanensis</name>
    <dbReference type="NCBI Taxonomy" id="152371"/>
    <lineage>
        <taxon>Eukaryota</taxon>
        <taxon>Viridiplantae</taxon>
        <taxon>Streptophyta</taxon>
        <taxon>Embryophyta</taxon>
        <taxon>Tracheophyta</taxon>
        <taxon>Spermatophyta</taxon>
        <taxon>Magnoliopsida</taxon>
        <taxon>Ranunculales</taxon>
        <taxon>Menispermaceae</taxon>
        <taxon>Menispermoideae</taxon>
        <taxon>Cissampelideae</taxon>
        <taxon>Stephania</taxon>
    </lineage>
</organism>
<reference evidence="2 3" key="1">
    <citation type="submission" date="2024-01" db="EMBL/GenBank/DDBJ databases">
        <title>Genome assemblies of Stephania.</title>
        <authorList>
            <person name="Yang L."/>
        </authorList>
    </citation>
    <scope>NUCLEOTIDE SEQUENCE [LARGE SCALE GENOMIC DNA]</scope>
    <source>
        <strain evidence="2">YNDBR</strain>
        <tissue evidence="2">Leaf</tissue>
    </source>
</reference>